<keyword evidence="4 5" id="KW-0472">Membrane</keyword>
<dbReference type="GO" id="GO:0016020">
    <property type="term" value="C:membrane"/>
    <property type="evidence" value="ECO:0007669"/>
    <property type="project" value="UniProtKB-SubCell"/>
</dbReference>
<keyword evidence="2 5" id="KW-0812">Transmembrane</keyword>
<keyword evidence="3 5" id="KW-1133">Transmembrane helix</keyword>
<feature type="transmembrane region" description="Helical" evidence="5">
    <location>
        <begin position="63"/>
        <end position="86"/>
    </location>
</feature>
<sequence>MSGADDTTGARPLPTKTKINSLGLLMTRTTSRHIFTVLVAALLVYVFGLVHEQWSPMHRWNKATADAAFVLLTFTMLIGPVARLCPALRRLIPLRREAGIYAIGLAIIHTVIILDGWVEWDFARLFGFEFHPTLGSYVMLQHGFGLANLIGVVALAYGVILMITSNDMSVRTLGGSAWKLLHSTTIVLWTLVVVHTAYFLFFHFLDFHRPVPDPNPLQWVFVWVVVIVLAVRGASFFKTWRHRKH</sequence>
<proteinExistence type="predicted"/>
<gene>
    <name evidence="7" type="ORF">J2T57_004173</name>
</gene>
<feature type="transmembrane region" description="Helical" evidence="5">
    <location>
        <begin position="184"/>
        <end position="205"/>
    </location>
</feature>
<evidence type="ECO:0000256" key="3">
    <source>
        <dbReference type="ARBA" id="ARBA00022989"/>
    </source>
</evidence>
<dbReference type="InterPro" id="IPR013130">
    <property type="entry name" value="Fe3_Rdtase_TM_dom"/>
</dbReference>
<evidence type="ECO:0000256" key="1">
    <source>
        <dbReference type="ARBA" id="ARBA00004141"/>
    </source>
</evidence>
<evidence type="ECO:0000256" key="2">
    <source>
        <dbReference type="ARBA" id="ARBA00022692"/>
    </source>
</evidence>
<comment type="caution">
    <text evidence="7">The sequence shown here is derived from an EMBL/GenBank/DDBJ whole genome shotgun (WGS) entry which is preliminary data.</text>
</comment>
<feature type="transmembrane region" description="Helical" evidence="5">
    <location>
        <begin position="34"/>
        <end position="51"/>
    </location>
</feature>
<protein>
    <submittedName>
        <fullName evidence="7">Sulfoxide reductase heme-binding subunit YedZ</fullName>
    </submittedName>
</protein>
<keyword evidence="8" id="KW-1185">Reference proteome</keyword>
<feature type="domain" description="Ferric oxidoreductase" evidence="6">
    <location>
        <begin position="67"/>
        <end position="192"/>
    </location>
</feature>
<dbReference type="Proteomes" id="UP001205843">
    <property type="component" value="Unassembled WGS sequence"/>
</dbReference>
<evidence type="ECO:0000313" key="8">
    <source>
        <dbReference type="Proteomes" id="UP001205843"/>
    </source>
</evidence>
<dbReference type="RefSeq" id="WP_253484705.1">
    <property type="nucleotide sequence ID" value="NZ_JALJXV010000012.1"/>
</dbReference>
<dbReference type="Pfam" id="PF01794">
    <property type="entry name" value="Ferric_reduct"/>
    <property type="match status" value="1"/>
</dbReference>
<evidence type="ECO:0000256" key="4">
    <source>
        <dbReference type="ARBA" id="ARBA00023136"/>
    </source>
</evidence>
<feature type="transmembrane region" description="Helical" evidence="5">
    <location>
        <begin position="138"/>
        <end position="163"/>
    </location>
</feature>
<evidence type="ECO:0000259" key="6">
    <source>
        <dbReference type="Pfam" id="PF01794"/>
    </source>
</evidence>
<feature type="transmembrane region" description="Helical" evidence="5">
    <location>
        <begin position="217"/>
        <end position="237"/>
    </location>
</feature>
<accession>A0AAE3KDL9</accession>
<dbReference type="EMBL" id="JALJXV010000012">
    <property type="protein sequence ID" value="MCP1676999.1"/>
    <property type="molecule type" value="Genomic_DNA"/>
</dbReference>
<feature type="transmembrane region" description="Helical" evidence="5">
    <location>
        <begin position="98"/>
        <end position="118"/>
    </location>
</feature>
<organism evidence="7 8">
    <name type="scientific">Natronocella acetinitrilica</name>
    <dbReference type="NCBI Taxonomy" id="414046"/>
    <lineage>
        <taxon>Bacteria</taxon>
        <taxon>Pseudomonadati</taxon>
        <taxon>Pseudomonadota</taxon>
        <taxon>Gammaproteobacteria</taxon>
        <taxon>Chromatiales</taxon>
        <taxon>Ectothiorhodospiraceae</taxon>
        <taxon>Natronocella</taxon>
    </lineage>
</organism>
<dbReference type="AlphaFoldDB" id="A0AAE3KDL9"/>
<reference evidence="7" key="1">
    <citation type="submission" date="2022-03" db="EMBL/GenBank/DDBJ databases">
        <title>Genomic Encyclopedia of Type Strains, Phase III (KMG-III): the genomes of soil and plant-associated and newly described type strains.</title>
        <authorList>
            <person name="Whitman W."/>
        </authorList>
    </citation>
    <scope>NUCLEOTIDE SEQUENCE</scope>
    <source>
        <strain evidence="7">ANL 6-2</strain>
    </source>
</reference>
<comment type="subcellular location">
    <subcellularLocation>
        <location evidence="1">Membrane</location>
        <topology evidence="1">Multi-pass membrane protein</topology>
    </subcellularLocation>
</comment>
<name>A0AAE3KDL9_9GAMM</name>
<evidence type="ECO:0000256" key="5">
    <source>
        <dbReference type="SAM" id="Phobius"/>
    </source>
</evidence>
<evidence type="ECO:0000313" key="7">
    <source>
        <dbReference type="EMBL" id="MCP1676999.1"/>
    </source>
</evidence>